<sequence>MNTMVDSPTRTDLADLVRTRRQDLGLSLRKLAERCVDPEDPGEPLWKFGVLHRLEKGLPILRPSEPESRALAAGLRLPVDDVKAAAAAQFLGIVTDAPAPASTIDTVWSEDHKTRAMVRDYESMSPEDQEKVRQLMRAWSTRPASEVNGE</sequence>
<evidence type="ECO:0000313" key="2">
    <source>
        <dbReference type="EMBL" id="GFM97031.1"/>
    </source>
</evidence>
<organism evidence="2 4">
    <name type="scientific">Streptomyces fulvorobeus</name>
    <dbReference type="NCBI Taxonomy" id="284028"/>
    <lineage>
        <taxon>Bacteria</taxon>
        <taxon>Bacillati</taxon>
        <taxon>Actinomycetota</taxon>
        <taxon>Actinomycetes</taxon>
        <taxon>Kitasatosporales</taxon>
        <taxon>Streptomycetaceae</taxon>
        <taxon>Streptomyces</taxon>
    </lineage>
</organism>
<dbReference type="Proteomes" id="UP000530403">
    <property type="component" value="Unassembled WGS sequence"/>
</dbReference>
<feature type="region of interest" description="Disordered" evidence="1">
    <location>
        <begin position="125"/>
        <end position="150"/>
    </location>
</feature>
<evidence type="ECO:0000313" key="5">
    <source>
        <dbReference type="Proteomes" id="UP000530403"/>
    </source>
</evidence>
<evidence type="ECO:0000313" key="3">
    <source>
        <dbReference type="EMBL" id="NYE40728.1"/>
    </source>
</evidence>
<dbReference type="GO" id="GO:0003677">
    <property type="term" value="F:DNA binding"/>
    <property type="evidence" value="ECO:0007669"/>
    <property type="project" value="InterPro"/>
</dbReference>
<reference evidence="3 5" key="2">
    <citation type="submission" date="2020-07" db="EMBL/GenBank/DDBJ databases">
        <title>Sequencing the genomes of 1000 actinobacteria strains.</title>
        <authorList>
            <person name="Klenk H.-P."/>
        </authorList>
    </citation>
    <scope>NUCLEOTIDE SEQUENCE [LARGE SCALE GENOMIC DNA]</scope>
    <source>
        <strain evidence="3 5">DSM 41455</strain>
    </source>
</reference>
<dbReference type="Gene3D" id="1.10.260.40">
    <property type="entry name" value="lambda repressor-like DNA-binding domains"/>
    <property type="match status" value="1"/>
</dbReference>
<accession>A0A7J0C3J6</accession>
<reference evidence="2 4" key="1">
    <citation type="submission" date="2020-05" db="EMBL/GenBank/DDBJ databases">
        <title>Whole genome shotgun sequence of Streptomyces fulvorobeus NBRC 15897.</title>
        <authorList>
            <person name="Komaki H."/>
            <person name="Tamura T."/>
        </authorList>
    </citation>
    <scope>NUCLEOTIDE SEQUENCE [LARGE SCALE GENOMIC DNA]</scope>
    <source>
        <strain evidence="2 4">NBRC 15897</strain>
    </source>
</reference>
<proteinExistence type="predicted"/>
<evidence type="ECO:0000256" key="1">
    <source>
        <dbReference type="SAM" id="MobiDB-lite"/>
    </source>
</evidence>
<dbReference type="InterPro" id="IPR010982">
    <property type="entry name" value="Lambda_DNA-bd_dom_sf"/>
</dbReference>
<gene>
    <name evidence="3" type="ORF">HEB29_001739</name>
    <name evidence="2" type="ORF">Sfulv_18420</name>
</gene>
<dbReference type="AlphaFoldDB" id="A0A7J0C3J6"/>
<name>A0A7J0C3J6_9ACTN</name>
<comment type="caution">
    <text evidence="2">The sequence shown here is derived from an EMBL/GenBank/DDBJ whole genome shotgun (WGS) entry which is preliminary data.</text>
</comment>
<dbReference type="RefSeq" id="WP_179763995.1">
    <property type="nucleotide sequence ID" value="NZ_BAAAUE010000007.1"/>
</dbReference>
<dbReference type="EMBL" id="BLWC01000001">
    <property type="protein sequence ID" value="GFM97031.1"/>
    <property type="molecule type" value="Genomic_DNA"/>
</dbReference>
<dbReference type="Proteomes" id="UP000498980">
    <property type="component" value="Unassembled WGS sequence"/>
</dbReference>
<dbReference type="EMBL" id="JACCCF010000001">
    <property type="protein sequence ID" value="NYE40728.1"/>
    <property type="molecule type" value="Genomic_DNA"/>
</dbReference>
<protein>
    <submittedName>
        <fullName evidence="3">Transcriptional regulator with XRE-family HTH domain</fullName>
    </submittedName>
</protein>
<evidence type="ECO:0000313" key="4">
    <source>
        <dbReference type="Proteomes" id="UP000498980"/>
    </source>
</evidence>
<keyword evidence="4" id="KW-1185">Reference proteome</keyword>